<evidence type="ECO:0000313" key="3">
    <source>
        <dbReference type="Proteomes" id="UP000741360"/>
    </source>
</evidence>
<dbReference type="SUPFAM" id="SSF47413">
    <property type="entry name" value="lambda repressor-like DNA-binding domains"/>
    <property type="match status" value="1"/>
</dbReference>
<dbReference type="Gene3D" id="1.10.260.40">
    <property type="entry name" value="lambda repressor-like DNA-binding domains"/>
    <property type="match status" value="1"/>
</dbReference>
<proteinExistence type="predicted"/>
<sequence length="128" mass="14444">MAAKRFGEFLRESRLKAGFGLRAFAEAIEMQPSNLSNIEHGRIHPPQDPKTLTRIADTLGFPKSSQERQRLFDLAVSHKKSALPPDVASFAAKTPGIPVLLRTLQNKSLSREEIEKLTDFINERYKAR</sequence>
<dbReference type="SMART" id="SM00530">
    <property type="entry name" value="HTH_XRE"/>
    <property type="match status" value="1"/>
</dbReference>
<dbReference type="Proteomes" id="UP000741360">
    <property type="component" value="Unassembled WGS sequence"/>
</dbReference>
<accession>A0A932GR18</accession>
<protein>
    <submittedName>
        <fullName evidence="2">Helix-turn-helix domain-containing protein</fullName>
    </submittedName>
</protein>
<reference evidence="2" key="1">
    <citation type="submission" date="2020-07" db="EMBL/GenBank/DDBJ databases">
        <title>Huge and variable diversity of episymbiotic CPR bacteria and DPANN archaea in groundwater ecosystems.</title>
        <authorList>
            <person name="He C.Y."/>
            <person name="Keren R."/>
            <person name="Whittaker M."/>
            <person name="Farag I.F."/>
            <person name="Doudna J."/>
            <person name="Cate J.H.D."/>
            <person name="Banfield J.F."/>
        </authorList>
    </citation>
    <scope>NUCLEOTIDE SEQUENCE</scope>
    <source>
        <strain evidence="2">NC_groundwater_717_Ag_S-0.2um_59_8</strain>
    </source>
</reference>
<dbReference type="Pfam" id="PF13560">
    <property type="entry name" value="HTH_31"/>
    <property type="match status" value="1"/>
</dbReference>
<dbReference type="PROSITE" id="PS50943">
    <property type="entry name" value="HTH_CROC1"/>
    <property type="match status" value="1"/>
</dbReference>
<dbReference type="InterPro" id="IPR010982">
    <property type="entry name" value="Lambda_DNA-bd_dom_sf"/>
</dbReference>
<evidence type="ECO:0000313" key="2">
    <source>
        <dbReference type="EMBL" id="MBI3015410.1"/>
    </source>
</evidence>
<organism evidence="2 3">
    <name type="scientific">Tectimicrobiota bacterium</name>
    <dbReference type="NCBI Taxonomy" id="2528274"/>
    <lineage>
        <taxon>Bacteria</taxon>
        <taxon>Pseudomonadati</taxon>
        <taxon>Nitrospinota/Tectimicrobiota group</taxon>
        <taxon>Candidatus Tectimicrobiota</taxon>
    </lineage>
</organism>
<gene>
    <name evidence="2" type="ORF">HYY65_10195</name>
</gene>
<feature type="domain" description="HTH cro/C1-type" evidence="1">
    <location>
        <begin position="10"/>
        <end position="66"/>
    </location>
</feature>
<dbReference type="InterPro" id="IPR001387">
    <property type="entry name" value="Cro/C1-type_HTH"/>
</dbReference>
<comment type="caution">
    <text evidence="2">The sequence shown here is derived from an EMBL/GenBank/DDBJ whole genome shotgun (WGS) entry which is preliminary data.</text>
</comment>
<name>A0A932GR18_UNCTE</name>
<evidence type="ECO:0000259" key="1">
    <source>
        <dbReference type="PROSITE" id="PS50943"/>
    </source>
</evidence>
<dbReference type="AlphaFoldDB" id="A0A932GR18"/>
<dbReference type="CDD" id="cd00093">
    <property type="entry name" value="HTH_XRE"/>
    <property type="match status" value="1"/>
</dbReference>
<dbReference type="GO" id="GO:0003677">
    <property type="term" value="F:DNA binding"/>
    <property type="evidence" value="ECO:0007669"/>
    <property type="project" value="InterPro"/>
</dbReference>
<dbReference type="EMBL" id="JACPSX010000195">
    <property type="protein sequence ID" value="MBI3015410.1"/>
    <property type="molecule type" value="Genomic_DNA"/>
</dbReference>